<dbReference type="GO" id="GO:0070736">
    <property type="term" value="F:protein-glycine ligase activity, initiating"/>
    <property type="evidence" value="ECO:0007669"/>
    <property type="project" value="TreeGrafter"/>
</dbReference>
<keyword evidence="3" id="KW-0436">Ligase</keyword>
<evidence type="ECO:0000256" key="6">
    <source>
        <dbReference type="ARBA" id="ARBA00022846"/>
    </source>
</evidence>
<dbReference type="GO" id="GO:0003341">
    <property type="term" value="P:cilium movement"/>
    <property type="evidence" value="ECO:0007669"/>
    <property type="project" value="TreeGrafter"/>
</dbReference>
<dbReference type="AlphaFoldDB" id="A0A4W3IM22"/>
<comment type="catalytic activity">
    <reaction evidence="8">
        <text>L-glutamyl-[protein] + glycine + ATP = glycyl-L-glutamyl-[protein] + ADP + phosphate + H(+)</text>
        <dbReference type="Rhea" id="RHEA:67180"/>
        <dbReference type="Rhea" id="RHEA-COMP:10208"/>
        <dbReference type="Rhea" id="RHEA-COMP:17207"/>
        <dbReference type="ChEBI" id="CHEBI:15378"/>
        <dbReference type="ChEBI" id="CHEBI:29973"/>
        <dbReference type="ChEBI" id="CHEBI:30616"/>
        <dbReference type="ChEBI" id="CHEBI:43474"/>
        <dbReference type="ChEBI" id="CHEBI:57305"/>
        <dbReference type="ChEBI" id="CHEBI:167890"/>
        <dbReference type="ChEBI" id="CHEBI:456216"/>
    </reaction>
    <physiologicalReaction direction="left-to-right" evidence="8">
        <dbReference type="Rhea" id="RHEA:67181"/>
    </physiologicalReaction>
</comment>
<keyword evidence="6" id="KW-0966">Cell projection</keyword>
<dbReference type="PANTHER" id="PTHR45870:SF2">
    <property type="entry name" value="TUBULIN MONOGLYCYLASE TTLL3"/>
    <property type="match status" value="1"/>
</dbReference>
<dbReference type="GO" id="GO:0005930">
    <property type="term" value="C:axoneme"/>
    <property type="evidence" value="ECO:0007669"/>
    <property type="project" value="TreeGrafter"/>
</dbReference>
<comment type="subcellular location">
    <subcellularLocation>
        <location evidence="1">Cytoplasm</location>
        <location evidence="1">Cytoskeleton</location>
        <location evidence="1">Flagellum axoneme</location>
    </subcellularLocation>
</comment>
<dbReference type="Ensembl" id="ENSCMIT00000029024.1">
    <property type="protein sequence ID" value="ENSCMIP00000028571.1"/>
    <property type="gene ID" value="ENSCMIG00000012391.1"/>
</dbReference>
<keyword evidence="5" id="KW-0067">ATP-binding</keyword>
<accession>A0A4W3IM22</accession>
<dbReference type="GeneTree" id="ENSGT00940000154857"/>
<dbReference type="Proteomes" id="UP000314986">
    <property type="component" value="Unassembled WGS sequence"/>
</dbReference>
<dbReference type="OMA" id="AEQERWY"/>
<organism evidence="10 11">
    <name type="scientific">Callorhinchus milii</name>
    <name type="common">Ghost shark</name>
    <dbReference type="NCBI Taxonomy" id="7868"/>
    <lineage>
        <taxon>Eukaryota</taxon>
        <taxon>Metazoa</taxon>
        <taxon>Chordata</taxon>
        <taxon>Craniata</taxon>
        <taxon>Vertebrata</taxon>
        <taxon>Chondrichthyes</taxon>
        <taxon>Holocephali</taxon>
        <taxon>Chimaeriformes</taxon>
        <taxon>Callorhinchidae</taxon>
        <taxon>Callorhinchus</taxon>
    </lineage>
</organism>
<dbReference type="Pfam" id="PF03133">
    <property type="entry name" value="TTL"/>
    <property type="match status" value="1"/>
</dbReference>
<dbReference type="SUPFAM" id="SSF56059">
    <property type="entry name" value="Glutathione synthetase ATP-binding domain-like"/>
    <property type="match status" value="1"/>
</dbReference>
<dbReference type="STRING" id="7868.ENSCMIP00000028571"/>
<protein>
    <submittedName>
        <fullName evidence="10">Tubulin tyrosine ligase-like family, member 3</fullName>
    </submittedName>
</protein>
<reference evidence="11" key="2">
    <citation type="journal article" date="2007" name="PLoS Biol.">
        <title>Survey sequencing and comparative analysis of the elephant shark (Callorhinchus milii) genome.</title>
        <authorList>
            <person name="Venkatesh B."/>
            <person name="Kirkness E.F."/>
            <person name="Loh Y.H."/>
            <person name="Halpern A.L."/>
            <person name="Lee A.P."/>
            <person name="Johnson J."/>
            <person name="Dandona N."/>
            <person name="Viswanathan L.D."/>
            <person name="Tay A."/>
            <person name="Venter J.C."/>
            <person name="Strausberg R.L."/>
            <person name="Brenner S."/>
        </authorList>
    </citation>
    <scope>NUCLEOTIDE SEQUENCE [LARGE SCALE GENOMIC DNA]</scope>
</reference>
<dbReference type="GO" id="GO:0060271">
    <property type="term" value="P:cilium assembly"/>
    <property type="evidence" value="ECO:0007669"/>
    <property type="project" value="TreeGrafter"/>
</dbReference>
<reference evidence="10" key="4">
    <citation type="submission" date="2025-08" db="UniProtKB">
        <authorList>
            <consortium name="Ensembl"/>
        </authorList>
    </citation>
    <scope>IDENTIFICATION</scope>
</reference>
<evidence type="ECO:0000313" key="11">
    <source>
        <dbReference type="Proteomes" id="UP000314986"/>
    </source>
</evidence>
<dbReference type="PROSITE" id="PS51221">
    <property type="entry name" value="TTL"/>
    <property type="match status" value="1"/>
</dbReference>
<feature type="region of interest" description="Disordered" evidence="9">
    <location>
        <begin position="77"/>
        <end position="97"/>
    </location>
</feature>
<reference evidence="11" key="1">
    <citation type="journal article" date="2006" name="Science">
        <title>Ancient noncoding elements conserved in the human genome.</title>
        <authorList>
            <person name="Venkatesh B."/>
            <person name="Kirkness E.F."/>
            <person name="Loh Y.H."/>
            <person name="Halpern A.L."/>
            <person name="Lee A.P."/>
            <person name="Johnson J."/>
            <person name="Dandona N."/>
            <person name="Viswanathan L.D."/>
            <person name="Tay A."/>
            <person name="Venter J.C."/>
            <person name="Strausberg R.L."/>
            <person name="Brenner S."/>
        </authorList>
    </citation>
    <scope>NUCLEOTIDE SEQUENCE [LARGE SCALE GENOMIC DNA]</scope>
</reference>
<keyword evidence="2" id="KW-0963">Cytoplasm</keyword>
<reference evidence="10" key="5">
    <citation type="submission" date="2025-09" db="UniProtKB">
        <authorList>
            <consortium name="Ensembl"/>
        </authorList>
    </citation>
    <scope>IDENTIFICATION</scope>
</reference>
<dbReference type="InterPro" id="IPR051437">
    <property type="entry name" value="TTLL_monoglycylase"/>
</dbReference>
<keyword evidence="6" id="KW-0969">Cilium</keyword>
<keyword evidence="11" id="KW-1185">Reference proteome</keyword>
<evidence type="ECO:0000256" key="7">
    <source>
        <dbReference type="ARBA" id="ARBA00023212"/>
    </source>
</evidence>
<dbReference type="PANTHER" id="PTHR45870">
    <property type="entry name" value="TUBULIN MONOGLYCYLASE TTLL3"/>
    <property type="match status" value="1"/>
</dbReference>
<proteinExistence type="predicted"/>
<dbReference type="Gene3D" id="3.30.470.20">
    <property type="entry name" value="ATP-grasp fold, B domain"/>
    <property type="match status" value="1"/>
</dbReference>
<keyword evidence="4" id="KW-0547">Nucleotide-binding</keyword>
<evidence type="ECO:0000256" key="5">
    <source>
        <dbReference type="ARBA" id="ARBA00022840"/>
    </source>
</evidence>
<dbReference type="GO" id="GO:0005524">
    <property type="term" value="F:ATP binding"/>
    <property type="evidence" value="ECO:0007669"/>
    <property type="project" value="UniProtKB-KW"/>
</dbReference>
<evidence type="ECO:0000256" key="9">
    <source>
        <dbReference type="SAM" id="MobiDB-lite"/>
    </source>
</evidence>
<dbReference type="InterPro" id="IPR004344">
    <property type="entry name" value="TTL/TTLL_fam"/>
</dbReference>
<reference evidence="11" key="3">
    <citation type="journal article" date="2014" name="Nature">
        <title>Elephant shark genome provides unique insights into gnathostome evolution.</title>
        <authorList>
            <consortium name="International Elephant Shark Genome Sequencing Consortium"/>
            <person name="Venkatesh B."/>
            <person name="Lee A.P."/>
            <person name="Ravi V."/>
            <person name="Maurya A.K."/>
            <person name="Lian M.M."/>
            <person name="Swann J.B."/>
            <person name="Ohta Y."/>
            <person name="Flajnik M.F."/>
            <person name="Sutoh Y."/>
            <person name="Kasahara M."/>
            <person name="Hoon S."/>
            <person name="Gangu V."/>
            <person name="Roy S.W."/>
            <person name="Irimia M."/>
            <person name="Korzh V."/>
            <person name="Kondrychyn I."/>
            <person name="Lim Z.W."/>
            <person name="Tay B.H."/>
            <person name="Tohari S."/>
            <person name="Kong K.W."/>
            <person name="Ho S."/>
            <person name="Lorente-Galdos B."/>
            <person name="Quilez J."/>
            <person name="Marques-Bonet T."/>
            <person name="Raney B.J."/>
            <person name="Ingham P.W."/>
            <person name="Tay A."/>
            <person name="Hillier L.W."/>
            <person name="Minx P."/>
            <person name="Boehm T."/>
            <person name="Wilson R.K."/>
            <person name="Brenner S."/>
            <person name="Warren W.C."/>
        </authorList>
    </citation>
    <scope>NUCLEOTIDE SEQUENCE [LARGE SCALE GENOMIC DNA]</scope>
</reference>
<evidence type="ECO:0000256" key="8">
    <source>
        <dbReference type="ARBA" id="ARBA00048944"/>
    </source>
</evidence>
<feature type="compositionally biased region" description="Basic and acidic residues" evidence="9">
    <location>
        <begin position="77"/>
        <end position="88"/>
    </location>
</feature>
<keyword evidence="6" id="KW-0282">Flagellum</keyword>
<evidence type="ECO:0000256" key="1">
    <source>
        <dbReference type="ARBA" id="ARBA00004611"/>
    </source>
</evidence>
<evidence type="ECO:0000256" key="4">
    <source>
        <dbReference type="ARBA" id="ARBA00022741"/>
    </source>
</evidence>
<evidence type="ECO:0000313" key="10">
    <source>
        <dbReference type="Ensembl" id="ENSCMIP00000028571.1"/>
    </source>
</evidence>
<name>A0A4W3IM22_CALMI</name>
<dbReference type="InParanoid" id="A0A4W3IM22"/>
<dbReference type="GO" id="GO:0015630">
    <property type="term" value="C:microtubule cytoskeleton"/>
    <property type="evidence" value="ECO:0007669"/>
    <property type="project" value="TreeGrafter"/>
</dbReference>
<dbReference type="FunFam" id="3.30.470.20:FF:000032">
    <property type="entry name" value="tubulin monoglycylase TTLL3 isoform X2"/>
    <property type="match status" value="1"/>
</dbReference>
<sequence length="484" mass="55713">MINHYVGAGSFTTKAGLCVNLRNFQWFHQVNPDIFFPRCYRLAAAEEKQAFIEDFRLTTARNILKWVVEQKKKNDHILTENKNQKEESVSSGKKGTREEGTHLKANISLCCVVISSQLVQTAVLACEEHLNYLEHKDIDVSLDAPPAITEECWDRIIQQYYQVIHNGAMIQDWSSYVGVCTHILRQLQAASPQMDMEGMHNIWIVKPGAQSRGRGITCMNRLEEILKVVCGEASIFSEGKWVVQKYIENPLLIYGTKFDVRQWFLVTDWNPVTIWFYKDCYLRFSSQPFSLKNLDISIHLCNNSIQRRCENSSSRHPMVPTDNMWTSEQFKDYLRKNGKGSMWEHIISPGMKKAIIHTMQMVQDGMKPRKNSFELYGADFLIGKDYIPWLIEINCSPTMSPSTAVTAMLCTNVQEDTIKVVVDRRNERTCDIGRFELLYRQPVMDIPLYIGINLLVEGSCIRKPRPPVQKNVTTIWLGNTAQNP</sequence>
<keyword evidence="7" id="KW-0206">Cytoskeleton</keyword>
<evidence type="ECO:0000256" key="3">
    <source>
        <dbReference type="ARBA" id="ARBA00022598"/>
    </source>
</evidence>
<evidence type="ECO:0000256" key="2">
    <source>
        <dbReference type="ARBA" id="ARBA00022490"/>
    </source>
</evidence>